<name>A0A0R2C9Z3_9LACO</name>
<gene>
    <name evidence="3" type="ORF">FD21_GL001130</name>
</gene>
<dbReference type="Gene3D" id="3.40.190.120">
    <property type="entry name" value="Osmoprotection protein (prox), domain 2"/>
    <property type="match status" value="1"/>
</dbReference>
<proteinExistence type="predicted"/>
<feature type="domain" description="ABC-type glycine betaine transport system substrate-binding" evidence="2">
    <location>
        <begin position="37"/>
        <end position="300"/>
    </location>
</feature>
<evidence type="ECO:0000313" key="3">
    <source>
        <dbReference type="EMBL" id="KRM88536.1"/>
    </source>
</evidence>
<comment type="caution">
    <text evidence="3">The sequence shown here is derived from an EMBL/GenBank/DDBJ whole genome shotgun (WGS) entry which is preliminary data.</text>
</comment>
<dbReference type="InterPro" id="IPR007210">
    <property type="entry name" value="ABC_Gly_betaine_transp_sub-bd"/>
</dbReference>
<dbReference type="CDD" id="cd13608">
    <property type="entry name" value="PBP2_OpuCC_like"/>
    <property type="match status" value="1"/>
</dbReference>
<keyword evidence="1" id="KW-0732">Signal</keyword>
<dbReference type="AlphaFoldDB" id="A0A0R2C9Z3"/>
<dbReference type="SUPFAM" id="SSF53850">
    <property type="entry name" value="Periplasmic binding protein-like II"/>
    <property type="match status" value="1"/>
</dbReference>
<dbReference type="GO" id="GO:0043190">
    <property type="term" value="C:ATP-binding cassette (ABC) transporter complex"/>
    <property type="evidence" value="ECO:0007669"/>
    <property type="project" value="InterPro"/>
</dbReference>
<dbReference type="PATRIC" id="fig|1133569.4.peg.1259"/>
<evidence type="ECO:0000313" key="4">
    <source>
        <dbReference type="Proteomes" id="UP000051576"/>
    </source>
</evidence>
<dbReference type="Gene3D" id="3.40.190.10">
    <property type="entry name" value="Periplasmic binding protein-like II"/>
    <property type="match status" value="1"/>
</dbReference>
<keyword evidence="4" id="KW-1185">Reference proteome</keyword>
<feature type="signal peptide" evidence="1">
    <location>
        <begin position="1"/>
        <end position="27"/>
    </location>
</feature>
<reference evidence="3 4" key="1">
    <citation type="journal article" date="2015" name="Genome Announc.">
        <title>Expanding the biotechnology potential of lactobacilli through comparative genomics of 213 strains and associated genera.</title>
        <authorList>
            <person name="Sun Z."/>
            <person name="Harris H.M."/>
            <person name="McCann A."/>
            <person name="Guo C."/>
            <person name="Argimon S."/>
            <person name="Zhang W."/>
            <person name="Yang X."/>
            <person name="Jeffery I.B."/>
            <person name="Cooney J.C."/>
            <person name="Kagawa T.F."/>
            <person name="Liu W."/>
            <person name="Song Y."/>
            <person name="Salvetti E."/>
            <person name="Wrobel A."/>
            <person name="Rasinkangas P."/>
            <person name="Parkhill J."/>
            <person name="Rea M.C."/>
            <person name="O'Sullivan O."/>
            <person name="Ritari J."/>
            <person name="Douillard F.P."/>
            <person name="Paul Ross R."/>
            <person name="Yang R."/>
            <person name="Briner A.E."/>
            <person name="Felis G.E."/>
            <person name="de Vos W.M."/>
            <person name="Barrangou R."/>
            <person name="Klaenhammer T.R."/>
            <person name="Caufield P.W."/>
            <person name="Cui Y."/>
            <person name="Zhang H."/>
            <person name="O'Toole P.W."/>
        </authorList>
    </citation>
    <scope>NUCLEOTIDE SEQUENCE [LARGE SCALE GENOMIC DNA]</scope>
    <source>
        <strain evidence="3 4">DSM 20605</strain>
    </source>
</reference>
<dbReference type="STRING" id="1133569.FD21_GL001130"/>
<evidence type="ECO:0000256" key="1">
    <source>
        <dbReference type="SAM" id="SignalP"/>
    </source>
</evidence>
<dbReference type="GO" id="GO:0022857">
    <property type="term" value="F:transmembrane transporter activity"/>
    <property type="evidence" value="ECO:0007669"/>
    <property type="project" value="InterPro"/>
</dbReference>
<dbReference type="Proteomes" id="UP000051576">
    <property type="component" value="Unassembled WGS sequence"/>
</dbReference>
<dbReference type="OrthoDB" id="9801163at2"/>
<accession>A0A0R2C9Z3</accession>
<dbReference type="eggNOG" id="COG1732">
    <property type="taxonomic scope" value="Bacteria"/>
</dbReference>
<protein>
    <submittedName>
        <fullName evidence="3">Periplasmic glycine betaine choline-binding (Lipo)protein of an ABC-type transport system</fullName>
    </submittedName>
</protein>
<organism evidence="3 4">
    <name type="scientific">Liquorilactobacillus vini DSM 20605</name>
    <dbReference type="NCBI Taxonomy" id="1133569"/>
    <lineage>
        <taxon>Bacteria</taxon>
        <taxon>Bacillati</taxon>
        <taxon>Bacillota</taxon>
        <taxon>Bacilli</taxon>
        <taxon>Lactobacillales</taxon>
        <taxon>Lactobacillaceae</taxon>
        <taxon>Liquorilactobacillus</taxon>
    </lineage>
</organism>
<dbReference type="EMBL" id="AYYX01000030">
    <property type="protein sequence ID" value="KRM88536.1"/>
    <property type="molecule type" value="Genomic_DNA"/>
</dbReference>
<dbReference type="RefSeq" id="WP_010580980.1">
    <property type="nucleotide sequence ID" value="NZ_AHYZ01000142.1"/>
</dbReference>
<dbReference type="Pfam" id="PF04069">
    <property type="entry name" value="OpuAC"/>
    <property type="match status" value="1"/>
</dbReference>
<evidence type="ECO:0000259" key="2">
    <source>
        <dbReference type="Pfam" id="PF04069"/>
    </source>
</evidence>
<feature type="chain" id="PRO_5038479152" evidence="1">
    <location>
        <begin position="28"/>
        <end position="311"/>
    </location>
</feature>
<sequence length="311" mass="35017">MKIKIKQFCGWLLIFSSLLILSSCSLPGVSGSTNQGTIRIASQSSTESQIVANIIAELIHHELGYQTTLISNLGSSTVAHQALLRGDADISATRYTGTDLTGTLQMDNVKDPQKATRIVTHEFQKRYHQTWFPSYGFADTYAFMTTQKFARQNQLKNVSDLKKVADQLNAGVDSSWMNRQGDGYRDFEKYYGFAFKHVSPMQIGLVYDAVEAGKMQVVLGYSTDGRIKSYNLKLLKDDRHFFPPYNCSMVVNDSLLKKYPKLGPLLHRLDGKINLQTMQALNYQADNDLLEPAVVAHNFLVKHHYFRGGDQ</sequence>
<dbReference type="PROSITE" id="PS51257">
    <property type="entry name" value="PROKAR_LIPOPROTEIN"/>
    <property type="match status" value="1"/>
</dbReference>